<dbReference type="RefSeq" id="WP_115857940.1">
    <property type="nucleotide sequence ID" value="NZ_QTSU01000001.1"/>
</dbReference>
<keyword evidence="2" id="KW-0732">Signal</keyword>
<sequence length="370" mass="40396">MSALRTPQRAALAAALMLVFAGAAQAQHHAGHTPPDPSKTAETQQAQDAHDHSKMGHAAPVKDEAQPEAMDHSKTDHSKMDHGPAPAKDEGHSGMDHSKMGHAPAAAKDDPHAGMDHSQMDHSKMGHGPDAPQQPREPIPPITDADRAAAFPPISQHMEHAREFTSYVLLDRLETGDADHGRSQAWEAGAWFGSDLNRLWLRSEGEREDGRTESADLEVLYGRSVSPWWDVVVGAKHDFQPGGSQDWIAVGVQGLSPYKFEVQATAYIGASGRVAANIEAEYDVLLTNRLILQPVVEAEFNSRDDIARGVGQGFSKLEAGLRLRYEFHRRFAPYVGVVHERSFGATADLRRDEGEAVSDNRVVAGVRVWF</sequence>
<name>A0A371K3K0_9GAMM</name>
<evidence type="ECO:0000256" key="2">
    <source>
        <dbReference type="SAM" id="SignalP"/>
    </source>
</evidence>
<feature type="chain" id="PRO_5016687988" evidence="2">
    <location>
        <begin position="27"/>
        <end position="370"/>
    </location>
</feature>
<dbReference type="InterPro" id="IPR007939">
    <property type="entry name" value="Cu-R_B_prcur"/>
</dbReference>
<proteinExistence type="predicted"/>
<accession>A0A371K3K0</accession>
<gene>
    <name evidence="3" type="ORF">DX914_05055</name>
</gene>
<evidence type="ECO:0000256" key="1">
    <source>
        <dbReference type="SAM" id="MobiDB-lite"/>
    </source>
</evidence>
<dbReference type="OrthoDB" id="9778934at2"/>
<protein>
    <submittedName>
        <fullName evidence="3">Copper resistance protein B</fullName>
    </submittedName>
</protein>
<evidence type="ECO:0000313" key="3">
    <source>
        <dbReference type="EMBL" id="RDZ28501.1"/>
    </source>
</evidence>
<feature type="region of interest" description="Disordered" evidence="1">
    <location>
        <begin position="27"/>
        <end position="137"/>
    </location>
</feature>
<dbReference type="Proteomes" id="UP000264492">
    <property type="component" value="Unassembled WGS sequence"/>
</dbReference>
<dbReference type="AlphaFoldDB" id="A0A371K3K0"/>
<organism evidence="3 4">
    <name type="scientific">Lysobacter silvisoli</name>
    <dbReference type="NCBI Taxonomy" id="2293254"/>
    <lineage>
        <taxon>Bacteria</taxon>
        <taxon>Pseudomonadati</taxon>
        <taxon>Pseudomonadota</taxon>
        <taxon>Gammaproteobacteria</taxon>
        <taxon>Lysobacterales</taxon>
        <taxon>Lysobacteraceae</taxon>
        <taxon>Lysobacter</taxon>
    </lineage>
</organism>
<dbReference type="GO" id="GO:0009279">
    <property type="term" value="C:cell outer membrane"/>
    <property type="evidence" value="ECO:0007669"/>
    <property type="project" value="InterPro"/>
</dbReference>
<reference evidence="3 4" key="1">
    <citation type="submission" date="2018-08" db="EMBL/GenBank/DDBJ databases">
        <title>Lysobacter sp. zong2l5, whole genome shotgun sequence.</title>
        <authorList>
            <person name="Zhang X."/>
            <person name="Feng G."/>
            <person name="Zhu H."/>
        </authorList>
    </citation>
    <scope>NUCLEOTIDE SEQUENCE [LARGE SCALE GENOMIC DNA]</scope>
    <source>
        <strain evidence="4">zong2l5</strain>
    </source>
</reference>
<feature type="compositionally biased region" description="Basic and acidic residues" evidence="1">
    <location>
        <begin position="48"/>
        <end position="99"/>
    </location>
</feature>
<keyword evidence="4" id="KW-1185">Reference proteome</keyword>
<dbReference type="GO" id="GO:0005507">
    <property type="term" value="F:copper ion binding"/>
    <property type="evidence" value="ECO:0007669"/>
    <property type="project" value="InterPro"/>
</dbReference>
<feature type="compositionally biased region" description="Basic and acidic residues" evidence="1">
    <location>
        <begin position="107"/>
        <end position="124"/>
    </location>
</feature>
<feature type="signal peptide" evidence="2">
    <location>
        <begin position="1"/>
        <end position="26"/>
    </location>
</feature>
<dbReference type="Pfam" id="PF05275">
    <property type="entry name" value="CopB"/>
    <property type="match status" value="1"/>
</dbReference>
<dbReference type="EMBL" id="QTSU01000001">
    <property type="protein sequence ID" value="RDZ28501.1"/>
    <property type="molecule type" value="Genomic_DNA"/>
</dbReference>
<comment type="caution">
    <text evidence="3">The sequence shown here is derived from an EMBL/GenBank/DDBJ whole genome shotgun (WGS) entry which is preliminary data.</text>
</comment>
<dbReference type="GO" id="GO:0006878">
    <property type="term" value="P:intracellular copper ion homeostasis"/>
    <property type="evidence" value="ECO:0007669"/>
    <property type="project" value="InterPro"/>
</dbReference>
<evidence type="ECO:0000313" key="4">
    <source>
        <dbReference type="Proteomes" id="UP000264492"/>
    </source>
</evidence>